<dbReference type="PANTHER" id="PTHR16026:SF0">
    <property type="entry name" value="CARTILAGE ACIDIC PROTEIN 1"/>
    <property type="match status" value="1"/>
</dbReference>
<evidence type="ECO:0000313" key="5">
    <source>
        <dbReference type="Proteomes" id="UP000264006"/>
    </source>
</evidence>
<dbReference type="EMBL" id="CP031165">
    <property type="protein sequence ID" value="AXV07985.1"/>
    <property type="molecule type" value="Genomic_DNA"/>
</dbReference>
<dbReference type="PANTHER" id="PTHR16026">
    <property type="entry name" value="CARTILAGE ACIDIC PROTEIN 1"/>
    <property type="match status" value="1"/>
</dbReference>
<gene>
    <name evidence="4" type="ORF">DVS28_a3310</name>
</gene>
<feature type="domain" description="ASPIC/UnbV" evidence="3">
    <location>
        <begin position="467"/>
        <end position="532"/>
    </location>
</feature>
<dbReference type="InterPro" id="IPR028994">
    <property type="entry name" value="Integrin_alpha_N"/>
</dbReference>
<dbReference type="Pfam" id="PF07593">
    <property type="entry name" value="UnbV_ASPIC"/>
    <property type="match status" value="1"/>
</dbReference>
<organism evidence="4 5">
    <name type="scientific">Euzebya pacifica</name>
    <dbReference type="NCBI Taxonomy" id="1608957"/>
    <lineage>
        <taxon>Bacteria</taxon>
        <taxon>Bacillati</taxon>
        <taxon>Actinomycetota</taxon>
        <taxon>Nitriliruptoria</taxon>
        <taxon>Euzebyales</taxon>
    </lineage>
</organism>
<dbReference type="AlphaFoldDB" id="A0A346Y0I8"/>
<dbReference type="InterPro" id="IPR011519">
    <property type="entry name" value="UnbV_ASPIC"/>
</dbReference>
<dbReference type="InterPro" id="IPR013517">
    <property type="entry name" value="FG-GAP"/>
</dbReference>
<dbReference type="Pfam" id="PF13517">
    <property type="entry name" value="FG-GAP_3"/>
    <property type="match status" value="2"/>
</dbReference>
<sequence length="1140" mass="118009">MLAATTTVLAAAAPSPDRAAVATTLVDVADRVGLDTRHGAFRWGSSPDPAAMMGGGVCWLDADGDGWQDLYVVSTWSDGEHQRWLDEGGLPTSTLYRNVEGRFVDVGTESGTALQVRGQGCLAADLDGDGHVDLLVTSDRTSTLLWNDGDGTFTRDDGRAGLHVSGWHAGAAADDVDGDGRLDVVLTGYVDRNTPLPAASGGFPRGHAPVADLLLHNLGPGEGARARFVDVSSEAGLDVDGPRYGLGATFVDVDHDGDRDLLVANDTDPDRLYRNDSTPGHARLVDVASAVGVDDDGSGMGTASGDLDGDGMAELLVTNMGEQRHALHQPEAAEPWAFVDGRATFGVPAFGEGLTGWGIGVVDLDADGHDDVLVGHGAIPMGTDPATTAQPLLAYAGTSGGLRVVDGGWGLDAVGRHNARGTAVADYDNDGDPDVVVVGVGEPLVLLQNQGRGGAALRVQPEGRQPGTRVVVTMADGTVAARTVTAGSSYLSTEDPRPLFGLGTADRVRTVEVTWPDGHSVVVEDVPTDRVLEVGRDGSTVLHRFEPQRDVAATAVACADRSAEAPSAVARWIDVALEAIRHDLPDPTAHARTLYHLSAAMWDSRAALVEGVPTVLADVDAQAVALAAAAAVAVDRRAVEAAIAQAAHDVLASRYGDGRAGDHVARSLPAALAAECFRSDDAAARAVGSRVAAAVLAVADGDGSADRSTHQPANRPLVVRLPGADMDDPDAWQPLQLDRVVTQNGIAQPAEPQAFLGYGWGGVATFALPDDPDGVPIDPGPPPRLDDPDGGEELRRQLVDVLRASSQLDPADGVVVDAGPGGWGNNPLGTDEGTGHPVDPTAGQPWPAQPVLRGDLGRVLAEFWADGPHSETPPGHWNVIARAVTDAMSPAERLLGGSGPALDRLTWEVSLHLVLNGALHDAAVAAWGVKTAHDSPRPISLIRHLGGLGQSSDPDGAAYHPDGLPLVDDVVEVASAATTAPGGRHEGLGEGRVVVRAWAPRVDPDDPAVRWLHAEEWVPYQQATFVSPAFAGYVSGHSTFSRAAAEVMTAATGSPWFPGGSFGWTVPAGDLAFEGGPAGDVVLTWATYADAADQAGRSRIHGGIHIPADDHAGRIIGAEVGHLAWERALPLFAAPAGSPT</sequence>
<evidence type="ECO:0000256" key="1">
    <source>
        <dbReference type="ARBA" id="ARBA00022729"/>
    </source>
</evidence>
<keyword evidence="5" id="KW-1185">Reference proteome</keyword>
<dbReference type="Gene3D" id="1.10.606.10">
    <property type="entry name" value="Vanadium-containing Chloroperoxidase, domain 2"/>
    <property type="match status" value="1"/>
</dbReference>
<dbReference type="InterPro" id="IPR027039">
    <property type="entry name" value="Crtac1"/>
</dbReference>
<accession>A0A346Y0I8</accession>
<protein>
    <recommendedName>
        <fullName evidence="3">ASPIC/UnbV domain-containing protein</fullName>
    </recommendedName>
</protein>
<name>A0A346Y0I8_9ACTN</name>
<dbReference type="InterPro" id="IPR036938">
    <property type="entry name" value="PAP2/HPO_sf"/>
</dbReference>
<evidence type="ECO:0000256" key="2">
    <source>
        <dbReference type="SAM" id="MobiDB-lite"/>
    </source>
</evidence>
<dbReference type="Proteomes" id="UP000264006">
    <property type="component" value="Chromosome"/>
</dbReference>
<dbReference type="GO" id="GO:0004601">
    <property type="term" value="F:peroxidase activity"/>
    <property type="evidence" value="ECO:0007669"/>
    <property type="project" value="InterPro"/>
</dbReference>
<dbReference type="SUPFAM" id="SSF69318">
    <property type="entry name" value="Integrin alpha N-terminal domain"/>
    <property type="match status" value="1"/>
</dbReference>
<dbReference type="SUPFAM" id="SSF48317">
    <property type="entry name" value="Acid phosphatase/Vanadium-dependent haloperoxidase"/>
    <property type="match status" value="1"/>
</dbReference>
<dbReference type="KEGG" id="euz:DVS28_a3310"/>
<proteinExistence type="predicted"/>
<keyword evidence="1" id="KW-0732">Signal</keyword>
<reference evidence="4 5" key="1">
    <citation type="submission" date="2018-09" db="EMBL/GenBank/DDBJ databases">
        <title>Complete genome sequence of Euzebya sp. DY32-46 isolated from seawater of Pacific Ocean.</title>
        <authorList>
            <person name="Xu L."/>
            <person name="Wu Y.-H."/>
            <person name="Xu X.-W."/>
        </authorList>
    </citation>
    <scope>NUCLEOTIDE SEQUENCE [LARGE SCALE GENOMIC DNA]</scope>
    <source>
        <strain evidence="4 5">DY32-46</strain>
    </source>
</reference>
<dbReference type="Gene3D" id="2.130.10.130">
    <property type="entry name" value="Integrin alpha, N-terminal"/>
    <property type="match status" value="1"/>
</dbReference>
<dbReference type="CDD" id="cd03398">
    <property type="entry name" value="PAP2_haloperoxidase"/>
    <property type="match status" value="1"/>
</dbReference>
<evidence type="ECO:0000313" key="4">
    <source>
        <dbReference type="EMBL" id="AXV07985.1"/>
    </source>
</evidence>
<dbReference type="InterPro" id="IPR016119">
    <property type="entry name" value="Br/Cl_peroxidase_C"/>
</dbReference>
<feature type="region of interest" description="Disordered" evidence="2">
    <location>
        <begin position="770"/>
        <end position="790"/>
    </location>
</feature>
<evidence type="ECO:0000259" key="3">
    <source>
        <dbReference type="Pfam" id="PF07593"/>
    </source>
</evidence>